<dbReference type="AlphaFoldDB" id="A0A4R4XPF3"/>
<sequence>MTDMRAGHIADSGGLFHPMQCDVQQQRADQSGSDGALLRRRPLRTVLARFRAYGSSKPKGVQVCSAGLPVPS</sequence>
<reference evidence="1 2" key="1">
    <citation type="submission" date="2019-03" db="EMBL/GenBank/DDBJ databases">
        <title>Draft genome sequences of novel Actinobacteria.</title>
        <authorList>
            <person name="Sahin N."/>
            <person name="Ay H."/>
            <person name="Saygin H."/>
        </authorList>
    </citation>
    <scope>NUCLEOTIDE SEQUENCE [LARGE SCALE GENOMIC DNA]</scope>
    <source>
        <strain evidence="1 2">7K502</strain>
    </source>
</reference>
<gene>
    <name evidence="1" type="ORF">E1288_45835</name>
</gene>
<protein>
    <submittedName>
        <fullName evidence="1">Uncharacterized protein</fullName>
    </submittedName>
</protein>
<dbReference type="Proteomes" id="UP000294947">
    <property type="component" value="Unassembled WGS sequence"/>
</dbReference>
<dbReference type="EMBL" id="SMKW01000177">
    <property type="protein sequence ID" value="TDD33056.1"/>
    <property type="molecule type" value="Genomic_DNA"/>
</dbReference>
<evidence type="ECO:0000313" key="2">
    <source>
        <dbReference type="Proteomes" id="UP000294947"/>
    </source>
</evidence>
<proteinExistence type="predicted"/>
<dbReference type="OrthoDB" id="9797252at2"/>
<comment type="caution">
    <text evidence="1">The sequence shown here is derived from an EMBL/GenBank/DDBJ whole genome shotgun (WGS) entry which is preliminary data.</text>
</comment>
<keyword evidence="2" id="KW-1185">Reference proteome</keyword>
<organism evidence="1 2">
    <name type="scientific">Saccharopolyspora elongata</name>
    <dbReference type="NCBI Taxonomy" id="2530387"/>
    <lineage>
        <taxon>Bacteria</taxon>
        <taxon>Bacillati</taxon>
        <taxon>Actinomycetota</taxon>
        <taxon>Actinomycetes</taxon>
        <taxon>Pseudonocardiales</taxon>
        <taxon>Pseudonocardiaceae</taxon>
        <taxon>Saccharopolyspora</taxon>
    </lineage>
</organism>
<feature type="non-terminal residue" evidence="1">
    <location>
        <position position="72"/>
    </location>
</feature>
<evidence type="ECO:0000313" key="1">
    <source>
        <dbReference type="EMBL" id="TDD33056.1"/>
    </source>
</evidence>
<accession>A0A4R4XPF3</accession>
<name>A0A4R4XPF3_9PSEU</name>